<keyword evidence="6 10" id="KW-0479">Metal-binding</keyword>
<keyword evidence="5 10" id="KW-0540">Nuclease</keyword>
<name>A0AAW2FDE1_9HYME</name>
<dbReference type="InterPro" id="IPR002156">
    <property type="entry name" value="RNaseH_domain"/>
</dbReference>
<dbReference type="FunFam" id="3.40.970.10:FF:000002">
    <property type="entry name" value="Ribonuclease H"/>
    <property type="match status" value="1"/>
</dbReference>
<dbReference type="InterPro" id="IPR011320">
    <property type="entry name" value="RNase_H1_N"/>
</dbReference>
<dbReference type="PANTHER" id="PTHR10642">
    <property type="entry name" value="RIBONUCLEASE H1"/>
    <property type="match status" value="1"/>
</dbReference>
<dbReference type="EC" id="3.1.26.4" evidence="10"/>
<comment type="function">
    <text evidence="3 10">Endonuclease that specifically degrades the RNA of RNA-DNA hybrids.</text>
</comment>
<keyword evidence="13" id="KW-1185">Reference proteome</keyword>
<dbReference type="InterPro" id="IPR009027">
    <property type="entry name" value="Ribosomal_bL9/RNase_H1_N"/>
</dbReference>
<dbReference type="InterPro" id="IPR036397">
    <property type="entry name" value="RNaseH_sf"/>
</dbReference>
<keyword evidence="7 10" id="KW-0255">Endonuclease</keyword>
<dbReference type="PROSITE" id="PS50879">
    <property type="entry name" value="RNASE_H_1"/>
    <property type="match status" value="1"/>
</dbReference>
<evidence type="ECO:0000256" key="1">
    <source>
        <dbReference type="ARBA" id="ARBA00000077"/>
    </source>
</evidence>
<dbReference type="AlphaFoldDB" id="A0AAW2FDE1"/>
<dbReference type="Pfam" id="PF00075">
    <property type="entry name" value="RNase_H"/>
    <property type="match status" value="1"/>
</dbReference>
<dbReference type="InterPro" id="IPR037056">
    <property type="entry name" value="RNase_H1_N_sf"/>
</dbReference>
<dbReference type="SUPFAM" id="SSF55658">
    <property type="entry name" value="L9 N-domain-like"/>
    <property type="match status" value="1"/>
</dbReference>
<dbReference type="Pfam" id="PF01693">
    <property type="entry name" value="Cauli_VI"/>
    <property type="match status" value="1"/>
</dbReference>
<dbReference type="EMBL" id="JADYXP020000012">
    <property type="protein sequence ID" value="KAL0112781.1"/>
    <property type="molecule type" value="Genomic_DNA"/>
</dbReference>
<comment type="similarity">
    <text evidence="4 10">Belongs to the RNase H family.</text>
</comment>
<dbReference type="GO" id="GO:0000287">
    <property type="term" value="F:magnesium ion binding"/>
    <property type="evidence" value="ECO:0007669"/>
    <property type="project" value="UniProtKB-UniRule"/>
</dbReference>
<keyword evidence="8 10" id="KW-0378">Hydrolase</keyword>
<dbReference type="PANTHER" id="PTHR10642:SF26">
    <property type="entry name" value="RIBONUCLEASE H1"/>
    <property type="match status" value="1"/>
</dbReference>
<evidence type="ECO:0000256" key="4">
    <source>
        <dbReference type="ARBA" id="ARBA00005300"/>
    </source>
</evidence>
<evidence type="ECO:0000256" key="9">
    <source>
        <dbReference type="ARBA" id="ARBA00022842"/>
    </source>
</evidence>
<protein>
    <recommendedName>
        <fullName evidence="10">Ribonuclease H1</fullName>
        <shortName evidence="10">RNase H1</shortName>
        <ecNumber evidence="10">3.1.26.4</ecNumber>
    </recommendedName>
</protein>
<evidence type="ECO:0000259" key="11">
    <source>
        <dbReference type="PROSITE" id="PS50879"/>
    </source>
</evidence>
<evidence type="ECO:0000256" key="8">
    <source>
        <dbReference type="ARBA" id="ARBA00022801"/>
    </source>
</evidence>
<dbReference type="InterPro" id="IPR050092">
    <property type="entry name" value="RNase_H"/>
</dbReference>
<comment type="catalytic activity">
    <reaction evidence="1 10">
        <text>Endonucleolytic cleavage to 5'-phosphomonoester.</text>
        <dbReference type="EC" id="3.1.26.4"/>
    </reaction>
</comment>
<feature type="domain" description="RNase H type-1" evidence="11">
    <location>
        <begin position="128"/>
        <end position="274"/>
    </location>
</feature>
<evidence type="ECO:0000313" key="13">
    <source>
        <dbReference type="Proteomes" id="UP001430953"/>
    </source>
</evidence>
<dbReference type="InterPro" id="IPR017067">
    <property type="entry name" value="RNase_H1_euk"/>
</dbReference>
<evidence type="ECO:0000256" key="2">
    <source>
        <dbReference type="ARBA" id="ARBA00001946"/>
    </source>
</evidence>
<evidence type="ECO:0000256" key="3">
    <source>
        <dbReference type="ARBA" id="ARBA00004065"/>
    </source>
</evidence>
<dbReference type="GO" id="GO:0003676">
    <property type="term" value="F:nucleic acid binding"/>
    <property type="evidence" value="ECO:0007669"/>
    <property type="project" value="UniProtKB-UniRule"/>
</dbReference>
<evidence type="ECO:0000256" key="10">
    <source>
        <dbReference type="PIRNR" id="PIRNR036852"/>
    </source>
</evidence>
<dbReference type="Proteomes" id="UP001430953">
    <property type="component" value="Unassembled WGS sequence"/>
</dbReference>
<dbReference type="GO" id="GO:0004523">
    <property type="term" value="F:RNA-DNA hybrid ribonuclease activity"/>
    <property type="evidence" value="ECO:0007669"/>
    <property type="project" value="UniProtKB-UniRule"/>
</dbReference>
<comment type="cofactor">
    <cofactor evidence="2 10">
        <name>Mg(2+)</name>
        <dbReference type="ChEBI" id="CHEBI:18420"/>
    </cofactor>
</comment>
<dbReference type="InterPro" id="IPR012337">
    <property type="entry name" value="RNaseH-like_sf"/>
</dbReference>
<dbReference type="Gene3D" id="3.40.970.10">
    <property type="entry name" value="Ribonuclease H1, N-terminal domain"/>
    <property type="match status" value="1"/>
</dbReference>
<dbReference type="PIRSF" id="PIRSF036852">
    <property type="entry name" value="Ribonuclease_H1_euk"/>
    <property type="match status" value="1"/>
</dbReference>
<gene>
    <name evidence="12" type="ORF">PUN28_012211</name>
</gene>
<evidence type="ECO:0000256" key="7">
    <source>
        <dbReference type="ARBA" id="ARBA00022759"/>
    </source>
</evidence>
<evidence type="ECO:0000313" key="12">
    <source>
        <dbReference type="EMBL" id="KAL0112781.1"/>
    </source>
</evidence>
<dbReference type="CDD" id="cd09280">
    <property type="entry name" value="RNase_HI_eukaryote_like"/>
    <property type="match status" value="1"/>
</dbReference>
<dbReference type="GO" id="GO:0043137">
    <property type="term" value="P:DNA replication, removal of RNA primer"/>
    <property type="evidence" value="ECO:0007669"/>
    <property type="project" value="TreeGrafter"/>
</dbReference>
<reference evidence="12 13" key="1">
    <citation type="submission" date="2023-03" db="EMBL/GenBank/DDBJ databases">
        <title>High recombination rates correlate with genetic variation in Cardiocondyla obscurior ants.</title>
        <authorList>
            <person name="Errbii M."/>
        </authorList>
    </citation>
    <scope>NUCLEOTIDE SEQUENCE [LARGE SCALE GENOMIC DNA]</scope>
    <source>
        <strain evidence="12">Alpha-2009</strain>
        <tissue evidence="12">Whole body</tissue>
    </source>
</reference>
<accession>A0AAW2FDE1</accession>
<evidence type="ECO:0000256" key="6">
    <source>
        <dbReference type="ARBA" id="ARBA00022723"/>
    </source>
</evidence>
<dbReference type="FunFam" id="3.30.420.10:FF:000115">
    <property type="entry name" value="Ribonuclease H"/>
    <property type="match status" value="1"/>
</dbReference>
<organism evidence="12 13">
    <name type="scientific">Cardiocondyla obscurior</name>
    <dbReference type="NCBI Taxonomy" id="286306"/>
    <lineage>
        <taxon>Eukaryota</taxon>
        <taxon>Metazoa</taxon>
        <taxon>Ecdysozoa</taxon>
        <taxon>Arthropoda</taxon>
        <taxon>Hexapoda</taxon>
        <taxon>Insecta</taxon>
        <taxon>Pterygota</taxon>
        <taxon>Neoptera</taxon>
        <taxon>Endopterygota</taxon>
        <taxon>Hymenoptera</taxon>
        <taxon>Apocrita</taxon>
        <taxon>Aculeata</taxon>
        <taxon>Formicoidea</taxon>
        <taxon>Formicidae</taxon>
        <taxon>Myrmicinae</taxon>
        <taxon>Cardiocondyla</taxon>
    </lineage>
</organism>
<dbReference type="SUPFAM" id="SSF53098">
    <property type="entry name" value="Ribonuclease H-like"/>
    <property type="match status" value="1"/>
</dbReference>
<comment type="caution">
    <text evidence="12">The sequence shown here is derived from an EMBL/GenBank/DDBJ whole genome shotgun (WGS) entry which is preliminary data.</text>
</comment>
<evidence type="ECO:0000256" key="5">
    <source>
        <dbReference type="ARBA" id="ARBA00022722"/>
    </source>
</evidence>
<keyword evidence="9 10" id="KW-0460">Magnesium</keyword>
<dbReference type="Gene3D" id="3.30.420.10">
    <property type="entry name" value="Ribonuclease H-like superfamily/Ribonuclease H"/>
    <property type="match status" value="1"/>
</dbReference>
<proteinExistence type="inferred from homology"/>
<sequence>MTLNLIFIVRHYFLSKMPYYAVANGRDPGVYDTWDECKSQVHQYSGAIYKKFGTMSEAQNFISERSSSTAGPSFTNSYDSYSSSSYSGGTFSTSDSFKKEPYERKISTNYSQPSQSFNQDKAGFMVDKDGYVNVFTDGACSSNGYKNARAGIGVWFQDNHPLNVSEPVEGRATNNMAEIQAVTRAARQAQKAGIDKLKINTDSQFLISCATQWMPNWKRNGWVTSEAKPVINKTELLEMEEALKPLNVTWNHVNGHVGIHGNEMADKLAREGSLRYNH</sequence>